<dbReference type="InterPro" id="IPR049704">
    <property type="entry name" value="Aminotrans_3_PPA_site"/>
</dbReference>
<evidence type="ECO:0000256" key="10">
    <source>
        <dbReference type="ARBA" id="ARBA00022898"/>
    </source>
</evidence>
<evidence type="ECO:0000256" key="7">
    <source>
        <dbReference type="ARBA" id="ARBA00022679"/>
    </source>
</evidence>
<evidence type="ECO:0000256" key="6">
    <source>
        <dbReference type="ARBA" id="ARBA00022576"/>
    </source>
</evidence>
<dbReference type="NCBIfam" id="TIGR00508">
    <property type="entry name" value="bioA"/>
    <property type="match status" value="1"/>
</dbReference>
<keyword evidence="5" id="KW-0963">Cytoplasm</keyword>
<proteinExistence type="inferred from homology"/>
<evidence type="ECO:0000256" key="8">
    <source>
        <dbReference type="ARBA" id="ARBA00022691"/>
    </source>
</evidence>
<keyword evidence="7 11" id="KW-0808">Transferase</keyword>
<evidence type="ECO:0000256" key="3">
    <source>
        <dbReference type="ARBA" id="ARBA00004746"/>
    </source>
</evidence>
<dbReference type="PANTHER" id="PTHR42684:SF17">
    <property type="entry name" value="ADENOSYLMETHIONINE-8-AMINO-7-OXONONANOATE AMINOTRANSFERASE"/>
    <property type="match status" value="1"/>
</dbReference>
<gene>
    <name evidence="11" type="ORF">MNB_SM-7-1527</name>
</gene>
<reference evidence="11" key="1">
    <citation type="submission" date="2016-10" db="EMBL/GenBank/DDBJ databases">
        <authorList>
            <person name="de Groot N.N."/>
        </authorList>
    </citation>
    <scope>NUCLEOTIDE SEQUENCE</scope>
</reference>
<dbReference type="InterPro" id="IPR005815">
    <property type="entry name" value="BioA"/>
</dbReference>
<keyword evidence="10" id="KW-0663">Pyridoxal phosphate</keyword>
<keyword evidence="6 11" id="KW-0032">Aminotransferase</keyword>
<dbReference type="PIRSF" id="PIRSF000521">
    <property type="entry name" value="Transaminase_4ab_Lys_Orn"/>
    <property type="match status" value="1"/>
</dbReference>
<name>A0A1W1B9E8_9ZZZZ</name>
<dbReference type="GO" id="GO:0009102">
    <property type="term" value="P:biotin biosynthetic process"/>
    <property type="evidence" value="ECO:0007669"/>
    <property type="project" value="UniProtKB-UniPathway"/>
</dbReference>
<sequence length="462" mass="52202">MIIEKFPLKLDKVGLGCVMITKKSKQWGYNMTNKEIAQRDLSLLWHPCTQMKDHEFLPLIPIKKGYGVYLEDFDGNCYIDAISSWWVNLFGHTNEYISKKIQEQLQTLEHVILAGFTHEQIIRLSERLVKLSPEGLSRCFYADNGSSAIEVALKMSFHAHKNSGKDKGLFVSLTNSYHGETLGALSVGDVELYKKTYEPLLIRNIQTPVPKDQTKKSAREAAKLFEELAKQKHSEISALILEPLVQGAGSMHMYHPEFVSLVREICKRYDIHLIADEVMVGFGRTGTMFACEQCGITPDFLVLSKGITGGYLPLSVVLTTDEIYTKFYCDYNEHKAFLHSHSYTGNALACAAANATLDIFEDENIIEKNREKSAYIAKKLTRFQSLANVKSTRQTGMIAAVELKGYDPKERVGLKVYQYGLKNGVLLRPLGNVIYFMPPYIITYKQIDIMMDTAYDAIASLL</sequence>
<dbReference type="GO" id="GO:0005737">
    <property type="term" value="C:cytoplasm"/>
    <property type="evidence" value="ECO:0007669"/>
    <property type="project" value="UniProtKB-SubCell"/>
</dbReference>
<dbReference type="Gene3D" id="3.90.1150.10">
    <property type="entry name" value="Aspartate Aminotransferase, domain 1"/>
    <property type="match status" value="1"/>
</dbReference>
<dbReference type="PROSITE" id="PS00600">
    <property type="entry name" value="AA_TRANSFER_CLASS_3"/>
    <property type="match status" value="1"/>
</dbReference>
<dbReference type="SUPFAM" id="SSF53383">
    <property type="entry name" value="PLP-dependent transferases"/>
    <property type="match status" value="1"/>
</dbReference>
<dbReference type="InterPro" id="IPR005814">
    <property type="entry name" value="Aminotrans_3"/>
</dbReference>
<dbReference type="GO" id="GO:0030170">
    <property type="term" value="F:pyridoxal phosphate binding"/>
    <property type="evidence" value="ECO:0007669"/>
    <property type="project" value="InterPro"/>
</dbReference>
<evidence type="ECO:0000256" key="2">
    <source>
        <dbReference type="ARBA" id="ARBA00004496"/>
    </source>
</evidence>
<dbReference type="UniPathway" id="UPA00078"/>
<accession>A0A1W1B9E8</accession>
<dbReference type="PANTHER" id="PTHR42684">
    <property type="entry name" value="ADENOSYLMETHIONINE-8-AMINO-7-OXONONANOATE AMINOTRANSFERASE"/>
    <property type="match status" value="1"/>
</dbReference>
<dbReference type="GO" id="GO:0004015">
    <property type="term" value="F:adenosylmethionine-8-amino-7-oxononanoate transaminase activity"/>
    <property type="evidence" value="ECO:0007669"/>
    <property type="project" value="UniProtKB-EC"/>
</dbReference>
<dbReference type="InterPro" id="IPR015422">
    <property type="entry name" value="PyrdxlP-dep_Trfase_small"/>
</dbReference>
<dbReference type="FunFam" id="3.40.640.10:FF:000078">
    <property type="entry name" value="Adenosylmethionine-8-amino-7-oxononanoate aminotransferase"/>
    <property type="match status" value="1"/>
</dbReference>
<keyword evidence="8" id="KW-0949">S-adenosyl-L-methionine</keyword>
<dbReference type="HAMAP" id="MF_00834">
    <property type="entry name" value="BioA"/>
    <property type="match status" value="1"/>
</dbReference>
<dbReference type="InterPro" id="IPR015421">
    <property type="entry name" value="PyrdxlP-dep_Trfase_major"/>
</dbReference>
<evidence type="ECO:0000256" key="1">
    <source>
        <dbReference type="ARBA" id="ARBA00001933"/>
    </source>
</evidence>
<dbReference type="CDD" id="cd00610">
    <property type="entry name" value="OAT_like"/>
    <property type="match status" value="1"/>
</dbReference>
<protein>
    <submittedName>
        <fullName evidence="11">Adenosylmethionine-8-amino-7-oxononanoate aminotransferase</fullName>
        <ecNumber evidence="11">2.6.1.62</ecNumber>
    </submittedName>
</protein>
<evidence type="ECO:0000256" key="4">
    <source>
        <dbReference type="ARBA" id="ARBA00011738"/>
    </source>
</evidence>
<dbReference type="NCBIfam" id="NF004624">
    <property type="entry name" value="PRK05964.1"/>
    <property type="match status" value="1"/>
</dbReference>
<dbReference type="EC" id="2.6.1.62" evidence="11"/>
<keyword evidence="9" id="KW-0093">Biotin biosynthesis</keyword>
<comment type="subunit">
    <text evidence="4">Homodimer.</text>
</comment>
<dbReference type="InterPro" id="IPR015424">
    <property type="entry name" value="PyrdxlP-dep_Trfase"/>
</dbReference>
<organism evidence="11">
    <name type="scientific">hydrothermal vent metagenome</name>
    <dbReference type="NCBI Taxonomy" id="652676"/>
    <lineage>
        <taxon>unclassified sequences</taxon>
        <taxon>metagenomes</taxon>
        <taxon>ecological metagenomes</taxon>
    </lineage>
</organism>
<comment type="pathway">
    <text evidence="3">Cofactor biosynthesis; biotin biosynthesis.</text>
</comment>
<dbReference type="EMBL" id="FPHB01000010">
    <property type="protein sequence ID" value="SFV50134.1"/>
    <property type="molecule type" value="Genomic_DNA"/>
</dbReference>
<evidence type="ECO:0000313" key="11">
    <source>
        <dbReference type="EMBL" id="SFV50134.1"/>
    </source>
</evidence>
<evidence type="ECO:0000256" key="9">
    <source>
        <dbReference type="ARBA" id="ARBA00022756"/>
    </source>
</evidence>
<comment type="subcellular location">
    <subcellularLocation>
        <location evidence="2">Cytoplasm</location>
    </subcellularLocation>
</comment>
<dbReference type="Pfam" id="PF00202">
    <property type="entry name" value="Aminotran_3"/>
    <property type="match status" value="1"/>
</dbReference>
<dbReference type="AlphaFoldDB" id="A0A1W1B9E8"/>
<comment type="cofactor">
    <cofactor evidence="1">
        <name>pyridoxal 5'-phosphate</name>
        <dbReference type="ChEBI" id="CHEBI:597326"/>
    </cofactor>
</comment>
<evidence type="ECO:0000256" key="5">
    <source>
        <dbReference type="ARBA" id="ARBA00022490"/>
    </source>
</evidence>
<dbReference type="Gene3D" id="3.40.640.10">
    <property type="entry name" value="Type I PLP-dependent aspartate aminotransferase-like (Major domain)"/>
    <property type="match status" value="1"/>
</dbReference>